<dbReference type="Proteomes" id="UP000070328">
    <property type="component" value="Unassembled WGS sequence"/>
</dbReference>
<protein>
    <submittedName>
        <fullName evidence="2">Uncharacterized protein</fullName>
    </submittedName>
</protein>
<comment type="caution">
    <text evidence="2">The sequence shown here is derived from an EMBL/GenBank/DDBJ whole genome shotgun (WGS) entry which is preliminary data.</text>
</comment>
<evidence type="ECO:0000256" key="1">
    <source>
        <dbReference type="SAM" id="MobiDB-lite"/>
    </source>
</evidence>
<organism evidence="2 3">
    <name type="scientific">Colletotrichum simmondsii</name>
    <dbReference type="NCBI Taxonomy" id="703756"/>
    <lineage>
        <taxon>Eukaryota</taxon>
        <taxon>Fungi</taxon>
        <taxon>Dikarya</taxon>
        <taxon>Ascomycota</taxon>
        <taxon>Pezizomycotina</taxon>
        <taxon>Sordariomycetes</taxon>
        <taxon>Hypocreomycetidae</taxon>
        <taxon>Glomerellales</taxon>
        <taxon>Glomerellaceae</taxon>
        <taxon>Colletotrichum</taxon>
        <taxon>Colletotrichum acutatum species complex</taxon>
    </lineage>
</organism>
<accession>A0A135TGD6</accession>
<keyword evidence="3" id="KW-1185">Reference proteome</keyword>
<proteinExistence type="predicted"/>
<evidence type="ECO:0000313" key="3">
    <source>
        <dbReference type="Proteomes" id="UP000070328"/>
    </source>
</evidence>
<name>A0A135TGD6_9PEZI</name>
<gene>
    <name evidence="2" type="ORF">CSIM01_06474</name>
</gene>
<sequence>MEKARSTSLPPQDARLNFAQLLNGTNVMWGQIEQAGSWHHKFPLFSHILRFPPARLCQGTPRTDSWRLTGDGGLRKNTHKASVIASNLRQPTSPVFGCATAGTKDQNQPENLDRATES</sequence>
<evidence type="ECO:0000313" key="2">
    <source>
        <dbReference type="EMBL" id="KXH47192.1"/>
    </source>
</evidence>
<reference evidence="2 3" key="1">
    <citation type="submission" date="2014-02" db="EMBL/GenBank/DDBJ databases">
        <title>The genome sequence of Colletotrichum simmondsii CBS122122.</title>
        <authorList>
            <person name="Baroncelli R."/>
            <person name="Thon M.R."/>
        </authorList>
    </citation>
    <scope>NUCLEOTIDE SEQUENCE [LARGE SCALE GENOMIC DNA]</scope>
    <source>
        <strain evidence="2 3">CBS122122</strain>
    </source>
</reference>
<feature type="region of interest" description="Disordered" evidence="1">
    <location>
        <begin position="99"/>
        <end position="118"/>
    </location>
</feature>
<dbReference type="EMBL" id="JFBX01000170">
    <property type="protein sequence ID" value="KXH47192.1"/>
    <property type="molecule type" value="Genomic_DNA"/>
</dbReference>
<dbReference type="AlphaFoldDB" id="A0A135TGD6"/>